<dbReference type="InterPro" id="IPR020590">
    <property type="entry name" value="Guanylate_kinase_CS"/>
</dbReference>
<dbReference type="Pfam" id="PF11195">
    <property type="entry name" value="Tad2-like"/>
    <property type="match status" value="1"/>
</dbReference>
<dbReference type="SMART" id="SM00072">
    <property type="entry name" value="GuKc"/>
    <property type="match status" value="1"/>
</dbReference>
<name>A0A7J9NWL3_METMI</name>
<sequence>MKPTVIVLFGKSGSGKSSVEKKLCEEYDFHKCISHTTRPIRPGEVDGVDYHFVDKSIFENHNDYIEVTSYNGNVYGLHKSEIKSDKINVVVMEPNGVQQITNNSNYNVIKVMIQVDDAIVIDRMRLRGDNDDDIFKRLKVDAETFKDAEALADFVIVNHKCKKTCNSIKRIINGGTLDMLSFGDALNLVQTGIPVMRNSWDNQYLYTVPANCYPAQTDLAKQEFGDIVPYEPYIAVKTTKGTVSIWAPTQEDMFAKDWVEAEVI</sequence>
<dbReference type="CDD" id="cd00071">
    <property type="entry name" value="GMPK"/>
    <property type="match status" value="1"/>
</dbReference>
<evidence type="ECO:0000259" key="4">
    <source>
        <dbReference type="PROSITE" id="PS50052"/>
    </source>
</evidence>
<dbReference type="PANTHER" id="PTHR23117:SF13">
    <property type="entry name" value="GUANYLATE KINASE"/>
    <property type="match status" value="1"/>
</dbReference>
<dbReference type="PROSITE" id="PS00856">
    <property type="entry name" value="GUANYLATE_KINASE_1"/>
    <property type="match status" value="1"/>
</dbReference>
<evidence type="ECO:0000256" key="2">
    <source>
        <dbReference type="ARBA" id="ARBA00022679"/>
    </source>
</evidence>
<dbReference type="GO" id="GO:0004385">
    <property type="term" value="F:GMP kinase activity"/>
    <property type="evidence" value="ECO:0007669"/>
    <property type="project" value="TreeGrafter"/>
</dbReference>
<dbReference type="InterPro" id="IPR027417">
    <property type="entry name" value="P-loop_NTPase"/>
</dbReference>
<dbReference type="Pfam" id="PF00625">
    <property type="entry name" value="Guanylate_kin"/>
    <property type="match status" value="1"/>
</dbReference>
<dbReference type="Gene3D" id="3.40.50.300">
    <property type="entry name" value="P-loop containing nucleotide triphosphate hydrolases"/>
    <property type="match status" value="1"/>
</dbReference>
<dbReference type="InterPro" id="IPR008145">
    <property type="entry name" value="GK/Ca_channel_bsu"/>
</dbReference>
<organism evidence="5 6">
    <name type="scientific">Methanococcus maripaludis</name>
    <name type="common">Methanococcus deltae</name>
    <dbReference type="NCBI Taxonomy" id="39152"/>
    <lineage>
        <taxon>Archaea</taxon>
        <taxon>Methanobacteriati</taxon>
        <taxon>Methanobacteriota</taxon>
        <taxon>Methanomada group</taxon>
        <taxon>Methanococci</taxon>
        <taxon>Methanococcales</taxon>
        <taxon>Methanococcaceae</taxon>
        <taxon>Methanococcus</taxon>
    </lineage>
</organism>
<proteinExistence type="inferred from homology"/>
<accession>A0A7J9NWL3</accession>
<dbReference type="PANTHER" id="PTHR23117">
    <property type="entry name" value="GUANYLATE KINASE-RELATED"/>
    <property type="match status" value="1"/>
</dbReference>
<evidence type="ECO:0000256" key="1">
    <source>
        <dbReference type="ARBA" id="ARBA00005790"/>
    </source>
</evidence>
<dbReference type="Proteomes" id="UP000564425">
    <property type="component" value="Unassembled WGS sequence"/>
</dbReference>
<dbReference type="AlphaFoldDB" id="A0A7J9NWL3"/>
<comment type="similarity">
    <text evidence="1">Belongs to the guanylate kinase family.</text>
</comment>
<protein>
    <submittedName>
        <fullName evidence="5">Guanylate kinase</fullName>
    </submittedName>
</protein>
<evidence type="ECO:0000256" key="3">
    <source>
        <dbReference type="ARBA" id="ARBA00022777"/>
    </source>
</evidence>
<reference evidence="5 6" key="1">
    <citation type="submission" date="2020-07" db="EMBL/GenBank/DDBJ databases">
        <title>Genomic Encyclopedia of Type Strains, Phase IV (KMG-V): Genome sequencing to study the core and pangenomes of soil and plant-associated prokaryotes.</title>
        <authorList>
            <person name="Whitman W."/>
        </authorList>
    </citation>
    <scope>NUCLEOTIDE SEQUENCE [LARGE SCALE GENOMIC DNA]</scope>
    <source>
        <strain evidence="5 6">A1</strain>
    </source>
</reference>
<evidence type="ECO:0000313" key="5">
    <source>
        <dbReference type="EMBL" id="MBA2851701.1"/>
    </source>
</evidence>
<dbReference type="SUPFAM" id="SSF52540">
    <property type="entry name" value="P-loop containing nucleoside triphosphate hydrolases"/>
    <property type="match status" value="1"/>
</dbReference>
<dbReference type="InterPro" id="IPR021361">
    <property type="entry name" value="Tad2-like_dom"/>
</dbReference>
<dbReference type="InterPro" id="IPR008144">
    <property type="entry name" value="Guanylate_kin-like_dom"/>
</dbReference>
<feature type="domain" description="Guanylate kinase-like" evidence="4">
    <location>
        <begin position="3"/>
        <end position="173"/>
    </location>
</feature>
<evidence type="ECO:0000313" key="6">
    <source>
        <dbReference type="Proteomes" id="UP000564425"/>
    </source>
</evidence>
<dbReference type="EMBL" id="JACDUH010000003">
    <property type="protein sequence ID" value="MBA2851701.1"/>
    <property type="molecule type" value="Genomic_DNA"/>
</dbReference>
<keyword evidence="2" id="KW-0808">Transferase</keyword>
<comment type="caution">
    <text evidence="5">The sequence shown here is derived from an EMBL/GenBank/DDBJ whole genome shotgun (WGS) entry which is preliminary data.</text>
</comment>
<dbReference type="RefSeq" id="WP_181501527.1">
    <property type="nucleotide sequence ID" value="NZ_JACDUH010000003.1"/>
</dbReference>
<keyword evidence="3 5" id="KW-0418">Kinase</keyword>
<gene>
    <name evidence="5" type="ORF">HNP86_001860</name>
</gene>
<dbReference type="PROSITE" id="PS50052">
    <property type="entry name" value="GUANYLATE_KINASE_2"/>
    <property type="match status" value="1"/>
</dbReference>
<dbReference type="GO" id="GO:0005829">
    <property type="term" value="C:cytosol"/>
    <property type="evidence" value="ECO:0007669"/>
    <property type="project" value="TreeGrafter"/>
</dbReference>